<proteinExistence type="predicted"/>
<feature type="signal peptide" evidence="1">
    <location>
        <begin position="1"/>
        <end position="21"/>
    </location>
</feature>
<dbReference type="AlphaFoldDB" id="A0A9D2CLS4"/>
<comment type="caution">
    <text evidence="2">The sequence shown here is derived from an EMBL/GenBank/DDBJ whole genome shotgun (WGS) entry which is preliminary data.</text>
</comment>
<dbReference type="InterPro" id="IPR023614">
    <property type="entry name" value="Porin_dom_sf"/>
</dbReference>
<dbReference type="EMBL" id="DXCV01000048">
    <property type="protein sequence ID" value="HIY88466.1"/>
    <property type="molecule type" value="Genomic_DNA"/>
</dbReference>
<dbReference type="SUPFAM" id="SSF56935">
    <property type="entry name" value="Porins"/>
    <property type="match status" value="1"/>
</dbReference>
<keyword evidence="1" id="KW-0732">Signal</keyword>
<evidence type="ECO:0000256" key="1">
    <source>
        <dbReference type="SAM" id="SignalP"/>
    </source>
</evidence>
<accession>A0A9D2CLS4</accession>
<dbReference type="Proteomes" id="UP000886851">
    <property type="component" value="Unassembled WGS sequence"/>
</dbReference>
<name>A0A9D2CLS4_9BACE</name>
<sequence length="460" mass="51645">MKRLTGLCMLCFLLSLNEVRAEEPVKEETGEAKKTTLVQKAKQKIAATADDDYEKFRVGGYGEMVAAFKDYGINRFTGTDNGNRRTHRNTISIPRFVLAFDYKFNSKWILGAEIEFESGGTGTALELENAENGEYETELEKGGEVALEQFHITRLIHPAFNVRVGHMVLPVGLTNAHHEPINFFGTVRPEGETTIIPATWHETGIEFFGTVGKGYATFDYQAYITAGLNANGFDRNTWVGSGKQGFFEEDNFTSPAYVVRLDYRGVPGLRVGSSFYYCANTTSNSDKLQTYSKIKRAPLRIYTVDGEYKNKYVTARTNFVFGNLAHSRYISSINAGQSGNSPYTRVVPVAKRAVSYAGEVGLNLQSICGSNPKVPVIYPFARYEYYNPQEEGEKGQIMDPRNQVSMWTFGLNWFALPNLVVKADYMTRQIGTNKVFGKGRYNSENEFSIGIAYVGWFFKK</sequence>
<reference evidence="2" key="1">
    <citation type="journal article" date="2021" name="PeerJ">
        <title>Extensive microbial diversity within the chicken gut microbiome revealed by metagenomics and culture.</title>
        <authorList>
            <person name="Gilroy R."/>
            <person name="Ravi A."/>
            <person name="Getino M."/>
            <person name="Pursley I."/>
            <person name="Horton D.L."/>
            <person name="Alikhan N.F."/>
            <person name="Baker D."/>
            <person name="Gharbi K."/>
            <person name="Hall N."/>
            <person name="Watson M."/>
            <person name="Adriaenssens E.M."/>
            <person name="Foster-Nyarko E."/>
            <person name="Jarju S."/>
            <person name="Secka A."/>
            <person name="Antonio M."/>
            <person name="Oren A."/>
            <person name="Chaudhuri R.R."/>
            <person name="La Ragione R."/>
            <person name="Hildebrand F."/>
            <person name="Pallen M.J."/>
        </authorList>
    </citation>
    <scope>NUCLEOTIDE SEQUENCE</scope>
    <source>
        <strain evidence="2">Gambia2-208</strain>
    </source>
</reference>
<evidence type="ECO:0000313" key="3">
    <source>
        <dbReference type="Proteomes" id="UP000886851"/>
    </source>
</evidence>
<evidence type="ECO:0008006" key="4">
    <source>
        <dbReference type="Google" id="ProtNLM"/>
    </source>
</evidence>
<reference evidence="2" key="2">
    <citation type="submission" date="2021-04" db="EMBL/GenBank/DDBJ databases">
        <authorList>
            <person name="Gilroy R."/>
        </authorList>
    </citation>
    <scope>NUCLEOTIDE SEQUENCE</scope>
    <source>
        <strain evidence="2">Gambia2-208</strain>
    </source>
</reference>
<evidence type="ECO:0000313" key="2">
    <source>
        <dbReference type="EMBL" id="HIY88466.1"/>
    </source>
</evidence>
<feature type="chain" id="PRO_5039171254" description="Phosphate-selective porin O and P" evidence="1">
    <location>
        <begin position="22"/>
        <end position="460"/>
    </location>
</feature>
<organism evidence="2 3">
    <name type="scientific">Candidatus Bacteroides pullicola</name>
    <dbReference type="NCBI Taxonomy" id="2838475"/>
    <lineage>
        <taxon>Bacteria</taxon>
        <taxon>Pseudomonadati</taxon>
        <taxon>Bacteroidota</taxon>
        <taxon>Bacteroidia</taxon>
        <taxon>Bacteroidales</taxon>
        <taxon>Bacteroidaceae</taxon>
        <taxon>Bacteroides</taxon>
    </lineage>
</organism>
<gene>
    <name evidence="2" type="ORF">H9824_07170</name>
</gene>
<protein>
    <recommendedName>
        <fullName evidence="4">Phosphate-selective porin O and P</fullName>
    </recommendedName>
</protein>
<dbReference type="Gene3D" id="2.40.160.10">
    <property type="entry name" value="Porin"/>
    <property type="match status" value="1"/>
</dbReference>